<name>T1F3A7_HELRO</name>
<dbReference type="Proteomes" id="UP000015101">
    <property type="component" value="Unassembled WGS sequence"/>
</dbReference>
<feature type="domain" description="Transmembrane protein 218 N-terminal" evidence="2">
    <location>
        <begin position="2"/>
        <end position="53"/>
    </location>
</feature>
<feature type="transmembrane region" description="Helical" evidence="1">
    <location>
        <begin position="71"/>
        <end position="96"/>
    </location>
</feature>
<dbReference type="InParanoid" id="T1F3A7"/>
<organism evidence="4 5">
    <name type="scientific">Helobdella robusta</name>
    <name type="common">Californian leech</name>
    <dbReference type="NCBI Taxonomy" id="6412"/>
    <lineage>
        <taxon>Eukaryota</taxon>
        <taxon>Metazoa</taxon>
        <taxon>Spiralia</taxon>
        <taxon>Lophotrochozoa</taxon>
        <taxon>Annelida</taxon>
        <taxon>Clitellata</taxon>
        <taxon>Hirudinea</taxon>
        <taxon>Rhynchobdellida</taxon>
        <taxon>Glossiphoniidae</taxon>
        <taxon>Helobdella</taxon>
    </lineage>
</organism>
<dbReference type="EMBL" id="AMQM01003634">
    <property type="status" value="NOT_ANNOTATED_CDS"/>
    <property type="molecule type" value="Genomic_DNA"/>
</dbReference>
<dbReference type="OrthoDB" id="5978182at2759"/>
<gene>
    <name evidence="4" type="primary">20203306</name>
    <name evidence="3" type="ORF">HELRODRAFT_170658</name>
</gene>
<keyword evidence="5" id="KW-1185">Reference proteome</keyword>
<evidence type="ECO:0000313" key="5">
    <source>
        <dbReference type="Proteomes" id="UP000015101"/>
    </source>
</evidence>
<dbReference type="EnsemblMetazoa" id="HelroT170658">
    <property type="protein sequence ID" value="HelroP170658"/>
    <property type="gene ID" value="HelroG170658"/>
</dbReference>
<accession>T1F3A7</accession>
<keyword evidence="1" id="KW-1133">Transmembrane helix</keyword>
<protein>
    <recommendedName>
        <fullName evidence="2">Transmembrane protein 218 N-terminal domain-containing protein</fullName>
    </recommendedName>
</protein>
<sequence length="107" mass="11769">MVGTGVIILTVLWLTALIIWLFAVRIGGKVAFAAVGTFFLALIVTITLWLMPKGPLPEDNPDISYDTSYAGRVVLLFFCWLMAVLGLVTVALIQLFQQHQAVSIKTF</sequence>
<dbReference type="KEGG" id="hro:HELRODRAFT_170658"/>
<dbReference type="HOGENOM" id="CLU_2212752_0_0_1"/>
<dbReference type="InterPro" id="IPR057973">
    <property type="entry name" value="TMEM218_N"/>
</dbReference>
<keyword evidence="1" id="KW-0812">Transmembrane</keyword>
<dbReference type="Pfam" id="PF25810">
    <property type="entry name" value="TMEM218_N"/>
    <property type="match status" value="1"/>
</dbReference>
<dbReference type="AlphaFoldDB" id="T1F3A7"/>
<evidence type="ECO:0000313" key="3">
    <source>
        <dbReference type="EMBL" id="ESO07327.1"/>
    </source>
</evidence>
<evidence type="ECO:0000259" key="2">
    <source>
        <dbReference type="Pfam" id="PF25810"/>
    </source>
</evidence>
<dbReference type="CTD" id="20203306"/>
<evidence type="ECO:0000313" key="4">
    <source>
        <dbReference type="EnsemblMetazoa" id="HelroP170658"/>
    </source>
</evidence>
<keyword evidence="1" id="KW-0472">Membrane</keyword>
<feature type="transmembrane region" description="Helical" evidence="1">
    <location>
        <begin position="30"/>
        <end position="51"/>
    </location>
</feature>
<reference evidence="4" key="3">
    <citation type="submission" date="2015-06" db="UniProtKB">
        <authorList>
            <consortium name="EnsemblMetazoa"/>
        </authorList>
    </citation>
    <scope>IDENTIFICATION</scope>
</reference>
<proteinExistence type="predicted"/>
<reference evidence="5" key="1">
    <citation type="submission" date="2012-12" db="EMBL/GenBank/DDBJ databases">
        <authorList>
            <person name="Hellsten U."/>
            <person name="Grimwood J."/>
            <person name="Chapman J.A."/>
            <person name="Shapiro H."/>
            <person name="Aerts A."/>
            <person name="Otillar R.P."/>
            <person name="Terry A.Y."/>
            <person name="Boore J.L."/>
            <person name="Simakov O."/>
            <person name="Marletaz F."/>
            <person name="Cho S.-J."/>
            <person name="Edsinger-Gonzales E."/>
            <person name="Havlak P."/>
            <person name="Kuo D.-H."/>
            <person name="Larsson T."/>
            <person name="Lv J."/>
            <person name="Arendt D."/>
            <person name="Savage R."/>
            <person name="Osoegawa K."/>
            <person name="de Jong P."/>
            <person name="Lindberg D.R."/>
            <person name="Seaver E.C."/>
            <person name="Weisblat D.A."/>
            <person name="Putnam N.H."/>
            <person name="Grigoriev I.V."/>
            <person name="Rokhsar D.S."/>
        </authorList>
    </citation>
    <scope>NUCLEOTIDE SEQUENCE</scope>
</reference>
<feature type="transmembrane region" description="Helical" evidence="1">
    <location>
        <begin position="6"/>
        <end position="23"/>
    </location>
</feature>
<dbReference type="GeneID" id="20203306"/>
<dbReference type="EMBL" id="KB096222">
    <property type="protein sequence ID" value="ESO07327.1"/>
    <property type="molecule type" value="Genomic_DNA"/>
</dbReference>
<reference evidence="3 5" key="2">
    <citation type="journal article" date="2013" name="Nature">
        <title>Insights into bilaterian evolution from three spiralian genomes.</title>
        <authorList>
            <person name="Simakov O."/>
            <person name="Marletaz F."/>
            <person name="Cho S.J."/>
            <person name="Edsinger-Gonzales E."/>
            <person name="Havlak P."/>
            <person name="Hellsten U."/>
            <person name="Kuo D.H."/>
            <person name="Larsson T."/>
            <person name="Lv J."/>
            <person name="Arendt D."/>
            <person name="Savage R."/>
            <person name="Osoegawa K."/>
            <person name="de Jong P."/>
            <person name="Grimwood J."/>
            <person name="Chapman J.A."/>
            <person name="Shapiro H."/>
            <person name="Aerts A."/>
            <person name="Otillar R.P."/>
            <person name="Terry A.Y."/>
            <person name="Boore J.L."/>
            <person name="Grigoriev I.V."/>
            <person name="Lindberg D.R."/>
            <person name="Seaver E.C."/>
            <person name="Weisblat D.A."/>
            <person name="Putnam N.H."/>
            <person name="Rokhsar D.S."/>
        </authorList>
    </citation>
    <scope>NUCLEOTIDE SEQUENCE</scope>
</reference>
<dbReference type="RefSeq" id="XP_009014705.1">
    <property type="nucleotide sequence ID" value="XM_009016457.1"/>
</dbReference>
<evidence type="ECO:0000256" key="1">
    <source>
        <dbReference type="SAM" id="Phobius"/>
    </source>
</evidence>